<evidence type="ECO:0000256" key="3">
    <source>
        <dbReference type="ARBA" id="ARBA00012438"/>
    </source>
</evidence>
<dbReference type="SMART" id="SM00387">
    <property type="entry name" value="HATPase_c"/>
    <property type="match status" value="1"/>
</dbReference>
<evidence type="ECO:0000256" key="2">
    <source>
        <dbReference type="ARBA" id="ARBA00004651"/>
    </source>
</evidence>
<feature type="modified residue" description="4-aspartylphosphate" evidence="13">
    <location>
        <position position="1024"/>
    </location>
</feature>
<dbReference type="EC" id="2.7.13.3" evidence="3"/>
<evidence type="ECO:0000256" key="5">
    <source>
        <dbReference type="ARBA" id="ARBA00022553"/>
    </source>
</evidence>
<evidence type="ECO:0000259" key="17">
    <source>
        <dbReference type="PROSITE" id="PS50113"/>
    </source>
</evidence>
<dbReference type="InterPro" id="IPR011006">
    <property type="entry name" value="CheY-like_superfamily"/>
</dbReference>
<evidence type="ECO:0000259" key="15">
    <source>
        <dbReference type="PROSITE" id="PS50109"/>
    </source>
</evidence>
<evidence type="ECO:0000256" key="10">
    <source>
        <dbReference type="ARBA" id="ARBA00023012"/>
    </source>
</evidence>
<feature type="domain" description="Histidine kinase" evidence="15">
    <location>
        <begin position="736"/>
        <end position="957"/>
    </location>
</feature>
<dbReference type="InterPro" id="IPR036097">
    <property type="entry name" value="HisK_dim/P_sf"/>
</dbReference>
<evidence type="ECO:0000256" key="9">
    <source>
        <dbReference type="ARBA" id="ARBA00022989"/>
    </source>
</evidence>
<dbReference type="InterPro" id="IPR006189">
    <property type="entry name" value="CHASE_dom"/>
</dbReference>
<dbReference type="Gene3D" id="3.30.450.20">
    <property type="entry name" value="PAS domain"/>
    <property type="match status" value="3"/>
</dbReference>
<evidence type="ECO:0000256" key="14">
    <source>
        <dbReference type="SAM" id="Phobius"/>
    </source>
</evidence>
<dbReference type="PROSITE" id="PS50113">
    <property type="entry name" value="PAC"/>
    <property type="match status" value="2"/>
</dbReference>
<name>A0ABS3Q782_9GAMM</name>
<feature type="domain" description="PAC" evidence="17">
    <location>
        <begin position="666"/>
        <end position="718"/>
    </location>
</feature>
<dbReference type="Pfam" id="PF03924">
    <property type="entry name" value="CHASE"/>
    <property type="match status" value="1"/>
</dbReference>
<dbReference type="EMBL" id="JAGETV010000030">
    <property type="protein sequence ID" value="MBO1928220.1"/>
    <property type="molecule type" value="Genomic_DNA"/>
</dbReference>
<reference evidence="20 21" key="1">
    <citation type="submission" date="2021-03" db="EMBL/GenBank/DDBJ databases">
        <title>Thiomicrorhabdus sp.nov.,novel sulfur-oxidizing bacteria isolated from coastal sediment.</title>
        <authorList>
            <person name="Liu X."/>
        </authorList>
    </citation>
    <scope>NUCLEOTIDE SEQUENCE [LARGE SCALE GENOMIC DNA]</scope>
    <source>
        <strain evidence="20 21">6S2-11</strain>
    </source>
</reference>
<dbReference type="Pfam" id="PF00072">
    <property type="entry name" value="Response_reg"/>
    <property type="match status" value="2"/>
</dbReference>
<dbReference type="CDD" id="cd17546">
    <property type="entry name" value="REC_hyHK_CKI1_RcsC-like"/>
    <property type="match status" value="2"/>
</dbReference>
<keyword evidence="7" id="KW-0547">Nucleotide-binding</keyword>
<accession>A0ABS3Q782</accession>
<feature type="transmembrane region" description="Helical" evidence="14">
    <location>
        <begin position="12"/>
        <end position="30"/>
    </location>
</feature>
<dbReference type="SUPFAM" id="SSF47384">
    <property type="entry name" value="Homodimeric domain of signal transducing histidine kinase"/>
    <property type="match status" value="1"/>
</dbReference>
<dbReference type="SUPFAM" id="SSF47226">
    <property type="entry name" value="Histidine-containing phosphotransfer domain, HPT domain"/>
    <property type="match status" value="1"/>
</dbReference>
<evidence type="ECO:0000256" key="8">
    <source>
        <dbReference type="ARBA" id="ARBA00022840"/>
    </source>
</evidence>
<dbReference type="PROSITE" id="PS51257">
    <property type="entry name" value="PROKAR_LIPOPROTEIN"/>
    <property type="match status" value="1"/>
</dbReference>
<protein>
    <recommendedName>
        <fullName evidence="3">histidine kinase</fullName>
        <ecNumber evidence="3">2.7.13.3</ecNumber>
    </recommendedName>
</protein>
<feature type="modified residue" description="4-aspartylphosphate" evidence="13">
    <location>
        <position position="1161"/>
    </location>
</feature>
<dbReference type="PANTHER" id="PTHR45339:SF1">
    <property type="entry name" value="HYBRID SIGNAL TRANSDUCTION HISTIDINE KINASE J"/>
    <property type="match status" value="1"/>
</dbReference>
<dbReference type="SMART" id="SM00448">
    <property type="entry name" value="REC"/>
    <property type="match status" value="2"/>
</dbReference>
<sequence length="1434" mass="161909">MLRNLKKSNYGFIIIFLALFSTLSACYYIFVEHEEKYQIALESSAEKIGQTLVDRMSAYRQVLLGGVALFKVSDEVTRADWATYVASLNLDTYMPGIQAIGYSKVIKPEELLAHEQSVQKEGFSDYKVHPQGNRELYTSIVYIEPFDSRNQRAFGYDMHSEKTRHEAMYTALISGSPKLSGKVTLLQENGLDVQNGFLLYLPLYRGTQPPSTTEEREKEIQGFVYAPFRIKDLINGLGSNLTQNIGIEIFDNKVSQESLLFSSVTSDERKSNDAKFSQALTIDGRKWIIRYYASESFYDATDNYIYFLILLGGFLLSYLTYLLFNSFSQKAQSDAQHIERINSMLLKNELALKAATVGIWEWDFASNTLFWDDTMYSIYGITKAQERSNPYEMWSNAIDGEDKQKVEKNLFDARENNGEYNINFWITMPSGERRYIHAIGKNAFDENGIANKMVGTNSDITDLQQQKLLAQTEELAKVGSFYHYIEDDSVECSEGLYGLFEFEKRKSVTIAMIFASFHPDHSEKIINKITASIGVKGLHSDSFKIVTPKNTIKDVKALWQFEFDSNDKPYRADVAYLDITEQKALEEKLKNSLSQLEEAQQIAKMAVWIYTPATDLLEWSQTGIELFELDEVSSKSFVGFIQRIHPDDREMVKQGYFGSVESGLPYDLSYRLVMDDGRIKYVRAKASHDKDTQGNVLRSIGAIYDITLDKEAEQRLIEAKMAADKANIAKSEFLANMSHEIRTPLNGMIGLTDLVMHTDLNEQQRHYLEQAKASSKTLLNVINDILDYSKIEAGKLELESVPFLLEKVLKNSTSLVSFAAHEKGIELHVDLDMVLMQPLQGDPLRLQQIINNLLGNAIKFTDHGDISIRAKLQEEQDDEMTVSFSIIDTGIGIEADKIEKLFKAFSQTDASDTRKYGGTGLGLSISKQLTQLMGGTIAVESTYGQGSTFTFTVKLQKSDVVLSDALDVAKLRQSRFLVVDDNDIERQLLCDILESWQCHYQACSNGYEALELALSEPFDYLLVDWQMPGMDGLEVIHRLQQEKKQKYPKTIMVTAYQKEAILEKAKEMGDELQSILEKPVTASDLFEALGGDLHPIDRSSRYASHKVKFSANVLVAEDNAINQLVIKDYLQSFGCDVTIVENGQKAVDACQGGRYDLVFMDIQMPVMDGYDATRAIRAFNKTIPIIALSAAVMERDRSASLAAGMNGHIGKPIDPEEMFNMMENYLKTESIQIETTNTRVFSLPKIEGIDTEALETQISSLETIMSMLRSYVKNFGHPADLFSPDYSTEKLRENLHSLKGASGNLKITDLFSLSQRLHDSEDEALLKNELPNLIKLMETSLVSIQNFLSSETDVPELELPSHAESVVILNEMLAALDSFTYINPETLHKAVKAIETLSDKLTASQLQTKIEDFDNESAMELINTIFKKLEDKDV</sequence>
<gene>
    <name evidence="20" type="ORF">J3998_11600</name>
</gene>
<dbReference type="Pfam" id="PF02518">
    <property type="entry name" value="HATPase_c"/>
    <property type="match status" value="1"/>
</dbReference>
<organism evidence="20 21">
    <name type="scientific">Thiomicrorhabdus marina</name>
    <dbReference type="NCBI Taxonomy" id="2818442"/>
    <lineage>
        <taxon>Bacteria</taxon>
        <taxon>Pseudomonadati</taxon>
        <taxon>Pseudomonadota</taxon>
        <taxon>Gammaproteobacteria</taxon>
        <taxon>Thiotrichales</taxon>
        <taxon>Piscirickettsiaceae</taxon>
        <taxon>Thiomicrorhabdus</taxon>
    </lineage>
</organism>
<dbReference type="InterPro" id="IPR035965">
    <property type="entry name" value="PAS-like_dom_sf"/>
</dbReference>
<dbReference type="CDD" id="cd16922">
    <property type="entry name" value="HATPase_EvgS-ArcB-TorS-like"/>
    <property type="match status" value="1"/>
</dbReference>
<comment type="subcellular location">
    <subcellularLocation>
        <location evidence="2">Cell membrane</location>
        <topology evidence="2">Multi-pass membrane protein</topology>
    </subcellularLocation>
</comment>
<dbReference type="InterPro" id="IPR008207">
    <property type="entry name" value="Sig_transdc_His_kin_Hpt_dom"/>
</dbReference>
<evidence type="ECO:0000256" key="7">
    <source>
        <dbReference type="ARBA" id="ARBA00022741"/>
    </source>
</evidence>
<feature type="domain" description="CHASE" evidence="18">
    <location>
        <begin position="72"/>
        <end position="290"/>
    </location>
</feature>
<dbReference type="Proteomes" id="UP000664835">
    <property type="component" value="Unassembled WGS sequence"/>
</dbReference>
<dbReference type="PANTHER" id="PTHR45339">
    <property type="entry name" value="HYBRID SIGNAL TRANSDUCTION HISTIDINE KINASE J"/>
    <property type="match status" value="1"/>
</dbReference>
<dbReference type="SUPFAM" id="SSF55874">
    <property type="entry name" value="ATPase domain of HSP90 chaperone/DNA topoisomerase II/histidine kinase"/>
    <property type="match status" value="1"/>
</dbReference>
<dbReference type="SMART" id="SM00086">
    <property type="entry name" value="PAC"/>
    <property type="match status" value="2"/>
</dbReference>
<evidence type="ECO:0000256" key="11">
    <source>
        <dbReference type="ARBA" id="ARBA00023136"/>
    </source>
</evidence>
<feature type="domain" description="Response regulatory" evidence="16">
    <location>
        <begin position="1112"/>
        <end position="1226"/>
    </location>
</feature>
<keyword evidence="6 14" id="KW-0812">Transmembrane</keyword>
<keyword evidence="5 13" id="KW-0597">Phosphoprotein</keyword>
<dbReference type="InterPro" id="IPR000014">
    <property type="entry name" value="PAS"/>
</dbReference>
<comment type="caution">
    <text evidence="20">The sequence shown here is derived from an EMBL/GenBank/DDBJ whole genome shotgun (WGS) entry which is preliminary data.</text>
</comment>
<dbReference type="SMART" id="SM00388">
    <property type="entry name" value="HisKA"/>
    <property type="match status" value="1"/>
</dbReference>
<dbReference type="Gene3D" id="3.30.450.350">
    <property type="entry name" value="CHASE domain"/>
    <property type="match status" value="1"/>
</dbReference>
<dbReference type="InterPro" id="IPR003661">
    <property type="entry name" value="HisK_dim/P_dom"/>
</dbReference>
<dbReference type="InterPro" id="IPR036641">
    <property type="entry name" value="HPT_dom_sf"/>
</dbReference>
<dbReference type="InterPro" id="IPR004358">
    <property type="entry name" value="Sig_transdc_His_kin-like_C"/>
</dbReference>
<dbReference type="InterPro" id="IPR036890">
    <property type="entry name" value="HATPase_C_sf"/>
</dbReference>
<dbReference type="CDD" id="cd00082">
    <property type="entry name" value="HisKA"/>
    <property type="match status" value="1"/>
</dbReference>
<dbReference type="PROSITE" id="PS50894">
    <property type="entry name" value="HPT"/>
    <property type="match status" value="1"/>
</dbReference>
<feature type="transmembrane region" description="Helical" evidence="14">
    <location>
        <begin position="304"/>
        <end position="324"/>
    </location>
</feature>
<evidence type="ECO:0000256" key="1">
    <source>
        <dbReference type="ARBA" id="ARBA00000085"/>
    </source>
</evidence>
<feature type="domain" description="Response regulatory" evidence="16">
    <location>
        <begin position="975"/>
        <end position="1093"/>
    </location>
</feature>
<keyword evidence="4" id="KW-1003">Cell membrane</keyword>
<keyword evidence="10" id="KW-0902">Two-component regulatory system</keyword>
<dbReference type="InterPro" id="IPR003594">
    <property type="entry name" value="HATPase_dom"/>
</dbReference>
<dbReference type="CDD" id="cd00130">
    <property type="entry name" value="PAS"/>
    <property type="match status" value="2"/>
</dbReference>
<dbReference type="SMART" id="SM01079">
    <property type="entry name" value="CHASE"/>
    <property type="match status" value="1"/>
</dbReference>
<proteinExistence type="predicted"/>
<dbReference type="InterPro" id="IPR013655">
    <property type="entry name" value="PAS_fold_3"/>
</dbReference>
<dbReference type="Pfam" id="PF00512">
    <property type="entry name" value="HisKA"/>
    <property type="match status" value="1"/>
</dbReference>
<dbReference type="RefSeq" id="WP_208150833.1">
    <property type="nucleotide sequence ID" value="NZ_JAGETV010000030.1"/>
</dbReference>
<keyword evidence="11 14" id="KW-0472">Membrane</keyword>
<dbReference type="Pfam" id="PF08447">
    <property type="entry name" value="PAS_3"/>
    <property type="match status" value="2"/>
</dbReference>
<dbReference type="PROSITE" id="PS50109">
    <property type="entry name" value="HIS_KIN"/>
    <property type="match status" value="1"/>
</dbReference>
<dbReference type="InterPro" id="IPR005467">
    <property type="entry name" value="His_kinase_dom"/>
</dbReference>
<evidence type="ECO:0000313" key="20">
    <source>
        <dbReference type="EMBL" id="MBO1928220.1"/>
    </source>
</evidence>
<keyword evidence="9 14" id="KW-1133">Transmembrane helix</keyword>
<evidence type="ECO:0000256" key="6">
    <source>
        <dbReference type="ARBA" id="ARBA00022692"/>
    </source>
</evidence>
<evidence type="ECO:0000256" key="4">
    <source>
        <dbReference type="ARBA" id="ARBA00022475"/>
    </source>
</evidence>
<dbReference type="PRINTS" id="PR00344">
    <property type="entry name" value="BCTRLSENSOR"/>
</dbReference>
<dbReference type="InterPro" id="IPR042240">
    <property type="entry name" value="CHASE_sf"/>
</dbReference>
<dbReference type="InterPro" id="IPR001789">
    <property type="entry name" value="Sig_transdc_resp-reg_receiver"/>
</dbReference>
<evidence type="ECO:0000256" key="13">
    <source>
        <dbReference type="PROSITE-ProRule" id="PRU00169"/>
    </source>
</evidence>
<dbReference type="InterPro" id="IPR000700">
    <property type="entry name" value="PAS-assoc_C"/>
</dbReference>
<dbReference type="SUPFAM" id="SSF55785">
    <property type="entry name" value="PYP-like sensor domain (PAS domain)"/>
    <property type="match status" value="3"/>
</dbReference>
<evidence type="ECO:0000256" key="12">
    <source>
        <dbReference type="PROSITE-ProRule" id="PRU00110"/>
    </source>
</evidence>
<evidence type="ECO:0000259" key="18">
    <source>
        <dbReference type="PROSITE" id="PS50839"/>
    </source>
</evidence>
<keyword evidence="21" id="KW-1185">Reference proteome</keyword>
<dbReference type="PROSITE" id="PS50110">
    <property type="entry name" value="RESPONSE_REGULATORY"/>
    <property type="match status" value="2"/>
</dbReference>
<dbReference type="Gene3D" id="3.30.565.10">
    <property type="entry name" value="Histidine kinase-like ATPase, C-terminal domain"/>
    <property type="match status" value="1"/>
</dbReference>
<evidence type="ECO:0000259" key="19">
    <source>
        <dbReference type="PROSITE" id="PS50894"/>
    </source>
</evidence>
<dbReference type="SUPFAM" id="SSF52172">
    <property type="entry name" value="CheY-like"/>
    <property type="match status" value="2"/>
</dbReference>
<dbReference type="Gene3D" id="1.10.287.130">
    <property type="match status" value="1"/>
</dbReference>
<keyword evidence="8" id="KW-0067">ATP-binding</keyword>
<comment type="catalytic activity">
    <reaction evidence="1">
        <text>ATP + protein L-histidine = ADP + protein N-phospho-L-histidine.</text>
        <dbReference type="EC" id="2.7.13.3"/>
    </reaction>
</comment>
<dbReference type="SMART" id="SM00091">
    <property type="entry name" value="PAS"/>
    <property type="match status" value="2"/>
</dbReference>
<dbReference type="Gene3D" id="2.10.70.100">
    <property type="match status" value="2"/>
</dbReference>
<feature type="domain" description="HPt" evidence="19">
    <location>
        <begin position="1253"/>
        <end position="1351"/>
    </location>
</feature>
<feature type="modified residue" description="Phosphohistidine" evidence="12">
    <location>
        <position position="1296"/>
    </location>
</feature>
<evidence type="ECO:0000259" key="16">
    <source>
        <dbReference type="PROSITE" id="PS50110"/>
    </source>
</evidence>
<dbReference type="Gene3D" id="3.40.50.2300">
    <property type="match status" value="2"/>
</dbReference>
<evidence type="ECO:0000313" key="21">
    <source>
        <dbReference type="Proteomes" id="UP000664835"/>
    </source>
</evidence>
<dbReference type="PROSITE" id="PS50839">
    <property type="entry name" value="CHASE"/>
    <property type="match status" value="1"/>
</dbReference>
<feature type="domain" description="PAC" evidence="17">
    <location>
        <begin position="420"/>
        <end position="472"/>
    </location>
</feature>
<dbReference type="InterPro" id="IPR001610">
    <property type="entry name" value="PAC"/>
</dbReference>